<sequence>MEPMNNVDMQEAVDNVNMIERYDGLEHQEIDYVDMHEVDIDVIISEVIDKDVVMEDVIEDNVNMIEAKEAAQDVEMKDIEVVIDMIDLNSSYNDVTMKEIKSIPTYNQLQYQLHWQSLQNRRQQQFPIQPQNRSNHRELEGMNNQNLLKCFCKMFLYKLIWITYIVVFIKTIDIHFDWPEFPVQTDAQTEKKRIEKKKTVSNTSRCRGNIILFPEVPQIASIEKREKNIKIIQRMYF</sequence>
<keyword evidence="2" id="KW-1185">Reference proteome</keyword>
<proteinExistence type="predicted"/>
<reference evidence="1 2" key="1">
    <citation type="journal article" date="2013" name="Curr. Biol.">
        <title>The Genome of the Foraminiferan Reticulomyxa filosa.</title>
        <authorList>
            <person name="Glockner G."/>
            <person name="Hulsmann N."/>
            <person name="Schleicher M."/>
            <person name="Noegel A.A."/>
            <person name="Eichinger L."/>
            <person name="Gallinger C."/>
            <person name="Pawlowski J."/>
            <person name="Sierra R."/>
            <person name="Euteneuer U."/>
            <person name="Pillet L."/>
            <person name="Moustafa A."/>
            <person name="Platzer M."/>
            <person name="Groth M."/>
            <person name="Szafranski K."/>
            <person name="Schliwa M."/>
        </authorList>
    </citation>
    <scope>NUCLEOTIDE SEQUENCE [LARGE SCALE GENOMIC DNA]</scope>
</reference>
<organism evidence="1 2">
    <name type="scientific">Reticulomyxa filosa</name>
    <dbReference type="NCBI Taxonomy" id="46433"/>
    <lineage>
        <taxon>Eukaryota</taxon>
        <taxon>Sar</taxon>
        <taxon>Rhizaria</taxon>
        <taxon>Retaria</taxon>
        <taxon>Foraminifera</taxon>
        <taxon>Monothalamids</taxon>
        <taxon>Reticulomyxidae</taxon>
        <taxon>Reticulomyxa</taxon>
    </lineage>
</organism>
<evidence type="ECO:0000313" key="2">
    <source>
        <dbReference type="Proteomes" id="UP000023152"/>
    </source>
</evidence>
<protein>
    <submittedName>
        <fullName evidence="1">Uncharacterized protein</fullName>
    </submittedName>
</protein>
<gene>
    <name evidence="1" type="ORF">RFI_02656</name>
</gene>
<dbReference type="EMBL" id="ASPP01002567">
    <property type="protein sequence ID" value="ETO34438.1"/>
    <property type="molecule type" value="Genomic_DNA"/>
</dbReference>
<name>X6P8K2_RETFI</name>
<evidence type="ECO:0000313" key="1">
    <source>
        <dbReference type="EMBL" id="ETO34438.1"/>
    </source>
</evidence>
<accession>X6P8K2</accession>
<dbReference type="Proteomes" id="UP000023152">
    <property type="component" value="Unassembled WGS sequence"/>
</dbReference>
<comment type="caution">
    <text evidence="1">The sequence shown here is derived from an EMBL/GenBank/DDBJ whole genome shotgun (WGS) entry which is preliminary data.</text>
</comment>
<dbReference type="AlphaFoldDB" id="X6P8K2"/>